<reference evidence="2" key="1">
    <citation type="submission" date="2020-01" db="EMBL/GenBank/DDBJ databases">
        <authorList>
            <consortium name="DOE Joint Genome Institute"/>
            <person name="Haridas S."/>
            <person name="Albert R."/>
            <person name="Binder M."/>
            <person name="Bloem J."/>
            <person name="Labutti K."/>
            <person name="Salamov A."/>
            <person name="Andreopoulos B."/>
            <person name="Baker S.E."/>
            <person name="Barry K."/>
            <person name="Bills G."/>
            <person name="Bluhm B.H."/>
            <person name="Cannon C."/>
            <person name="Castanera R."/>
            <person name="Culley D.E."/>
            <person name="Daum C."/>
            <person name="Ezra D."/>
            <person name="Gonzalez J.B."/>
            <person name="Henrissat B."/>
            <person name="Kuo A."/>
            <person name="Liang C."/>
            <person name="Lipzen A."/>
            <person name="Lutzoni F."/>
            <person name="Magnuson J."/>
            <person name="Mondo S."/>
            <person name="Nolan M."/>
            <person name="Ohm R."/>
            <person name="Pangilinan J."/>
            <person name="Park H.-J."/>
            <person name="Ramirez L."/>
            <person name="Alfaro M."/>
            <person name="Sun H."/>
            <person name="Tritt A."/>
            <person name="Yoshinaga Y."/>
            <person name="Zwiers L.-H."/>
            <person name="Turgeon B.G."/>
            <person name="Goodwin S.B."/>
            <person name="Spatafora J.W."/>
            <person name="Crous P.W."/>
            <person name="Grigoriev I.V."/>
        </authorList>
    </citation>
    <scope>NUCLEOTIDE SEQUENCE</scope>
    <source>
        <strain evidence="2">CBS 394.84</strain>
    </source>
</reference>
<name>A0A9P4G859_9PLEO</name>
<dbReference type="GeneID" id="63844506"/>
<keyword evidence="1" id="KW-0472">Membrane</keyword>
<dbReference type="Proteomes" id="UP000800039">
    <property type="component" value="Unassembled WGS sequence"/>
</dbReference>
<feature type="transmembrane region" description="Helical" evidence="1">
    <location>
        <begin position="43"/>
        <end position="60"/>
    </location>
</feature>
<evidence type="ECO:0000256" key="1">
    <source>
        <dbReference type="SAM" id="Phobius"/>
    </source>
</evidence>
<dbReference type="AlphaFoldDB" id="A0A9P4G859"/>
<protein>
    <submittedName>
        <fullName evidence="2">Uncharacterized protein</fullName>
    </submittedName>
</protein>
<dbReference type="EMBL" id="ML976620">
    <property type="protein sequence ID" value="KAF1840490.1"/>
    <property type="molecule type" value="Genomic_DNA"/>
</dbReference>
<sequence>MRDACDIFIVRCGCSSALPFFSAPSLECAISFAMEVMSSNASLLLYQVLISLSVALAIDFTNMNIQRLYLCILVSDNVTSRHPILASSKRGHTSAPSSNMGASQKLALTTASRPSMRITCLYLVILRKQCFDGQRAFPALLCLILLDHPFKLVAQCD</sequence>
<comment type="caution">
    <text evidence="2">The sequence shown here is derived from an EMBL/GenBank/DDBJ whole genome shotgun (WGS) entry which is preliminary data.</text>
</comment>
<evidence type="ECO:0000313" key="2">
    <source>
        <dbReference type="EMBL" id="KAF1840490.1"/>
    </source>
</evidence>
<accession>A0A9P4G859</accession>
<gene>
    <name evidence="2" type="ORF">K460DRAFT_209359</name>
</gene>
<keyword evidence="3" id="KW-1185">Reference proteome</keyword>
<keyword evidence="1" id="KW-0812">Transmembrane</keyword>
<organism evidence="2 3">
    <name type="scientific">Cucurbitaria berberidis CBS 394.84</name>
    <dbReference type="NCBI Taxonomy" id="1168544"/>
    <lineage>
        <taxon>Eukaryota</taxon>
        <taxon>Fungi</taxon>
        <taxon>Dikarya</taxon>
        <taxon>Ascomycota</taxon>
        <taxon>Pezizomycotina</taxon>
        <taxon>Dothideomycetes</taxon>
        <taxon>Pleosporomycetidae</taxon>
        <taxon>Pleosporales</taxon>
        <taxon>Pleosporineae</taxon>
        <taxon>Cucurbitariaceae</taxon>
        <taxon>Cucurbitaria</taxon>
    </lineage>
</organism>
<keyword evidence="1" id="KW-1133">Transmembrane helix</keyword>
<proteinExistence type="predicted"/>
<dbReference type="RefSeq" id="XP_040783053.1">
    <property type="nucleotide sequence ID" value="XM_040927254.1"/>
</dbReference>
<evidence type="ECO:0000313" key="3">
    <source>
        <dbReference type="Proteomes" id="UP000800039"/>
    </source>
</evidence>